<evidence type="ECO:0008006" key="4">
    <source>
        <dbReference type="Google" id="ProtNLM"/>
    </source>
</evidence>
<dbReference type="AlphaFoldDB" id="A0A6A0A2E4"/>
<dbReference type="EMBL" id="BLLF01003076">
    <property type="protein sequence ID" value="GFH26266.1"/>
    <property type="molecule type" value="Genomic_DNA"/>
</dbReference>
<dbReference type="Proteomes" id="UP000485058">
    <property type="component" value="Unassembled WGS sequence"/>
</dbReference>
<evidence type="ECO:0000313" key="2">
    <source>
        <dbReference type="EMBL" id="GFH26266.1"/>
    </source>
</evidence>
<evidence type="ECO:0000256" key="1">
    <source>
        <dbReference type="SAM" id="SignalP"/>
    </source>
</evidence>
<organism evidence="2 3">
    <name type="scientific">Haematococcus lacustris</name>
    <name type="common">Green alga</name>
    <name type="synonym">Haematococcus pluvialis</name>
    <dbReference type="NCBI Taxonomy" id="44745"/>
    <lineage>
        <taxon>Eukaryota</taxon>
        <taxon>Viridiplantae</taxon>
        <taxon>Chlorophyta</taxon>
        <taxon>core chlorophytes</taxon>
        <taxon>Chlorophyceae</taxon>
        <taxon>CS clade</taxon>
        <taxon>Chlamydomonadales</taxon>
        <taxon>Haematococcaceae</taxon>
        <taxon>Haematococcus</taxon>
    </lineage>
</organism>
<keyword evidence="1" id="KW-0732">Signal</keyword>
<protein>
    <recommendedName>
        <fullName evidence="4">Secreted protein</fullName>
    </recommendedName>
</protein>
<feature type="non-terminal residue" evidence="2">
    <location>
        <position position="78"/>
    </location>
</feature>
<evidence type="ECO:0000313" key="3">
    <source>
        <dbReference type="Proteomes" id="UP000485058"/>
    </source>
</evidence>
<comment type="caution">
    <text evidence="2">The sequence shown here is derived from an EMBL/GenBank/DDBJ whole genome shotgun (WGS) entry which is preliminary data.</text>
</comment>
<name>A0A6A0A2E4_HAELA</name>
<gene>
    <name evidence="2" type="ORF">HaLaN_24389</name>
</gene>
<sequence>MCTRLVSHMLRAIALLACILCTAQGAKGRQHHISFPQLCPLPPMGTQAPSAIDRCGLPLQKLHLLYLWRLPLLPGPPH</sequence>
<feature type="signal peptide" evidence="1">
    <location>
        <begin position="1"/>
        <end position="28"/>
    </location>
</feature>
<accession>A0A6A0A2E4</accession>
<proteinExistence type="predicted"/>
<feature type="chain" id="PRO_5025432391" description="Secreted protein" evidence="1">
    <location>
        <begin position="29"/>
        <end position="78"/>
    </location>
</feature>
<reference evidence="2 3" key="1">
    <citation type="submission" date="2020-02" db="EMBL/GenBank/DDBJ databases">
        <title>Draft genome sequence of Haematococcus lacustris strain NIES-144.</title>
        <authorList>
            <person name="Morimoto D."/>
            <person name="Nakagawa S."/>
            <person name="Yoshida T."/>
            <person name="Sawayama S."/>
        </authorList>
    </citation>
    <scope>NUCLEOTIDE SEQUENCE [LARGE SCALE GENOMIC DNA]</scope>
    <source>
        <strain evidence="2 3">NIES-144</strain>
    </source>
</reference>
<keyword evidence="3" id="KW-1185">Reference proteome</keyword>